<sequence length="295" mass="33327">MARRFVNPHFLPESSVSVSRKDIYAEENESPGREENLQPDPKLFNHLHDLIRKSLETDLPDVLRNRKRRKIQVEELADHEPAPIPFRLVSSAQQPHLIFLHPKPPPPPITREPEVEDSEEQAVLRLERAQAAAVEASSVFEESQIILPPLPWDARRLVSATATLPTSSPALMIIEHDKPSRSTRPPVPESYLRHHPYHNGPIGLTSTSYRARCPVIPASFDTLNKSVMSTKRKRKRGKMARIERPPPAFWRPNPAVGGKSLGYAMGFPCSVEVLLNGSDESSQYQRDTMRKCVLS</sequence>
<reference evidence="2" key="1">
    <citation type="submission" date="2021-02" db="EMBL/GenBank/DDBJ databases">
        <authorList>
            <person name="Nieuwenhuis M."/>
            <person name="Van De Peppel L.J.J."/>
        </authorList>
    </citation>
    <scope>NUCLEOTIDE SEQUENCE</scope>
    <source>
        <strain evidence="2">D49</strain>
    </source>
</reference>
<organism evidence="2 3">
    <name type="scientific">Sphagnurus paluster</name>
    <dbReference type="NCBI Taxonomy" id="117069"/>
    <lineage>
        <taxon>Eukaryota</taxon>
        <taxon>Fungi</taxon>
        <taxon>Dikarya</taxon>
        <taxon>Basidiomycota</taxon>
        <taxon>Agaricomycotina</taxon>
        <taxon>Agaricomycetes</taxon>
        <taxon>Agaricomycetidae</taxon>
        <taxon>Agaricales</taxon>
        <taxon>Tricholomatineae</taxon>
        <taxon>Lyophyllaceae</taxon>
        <taxon>Sphagnurus</taxon>
    </lineage>
</organism>
<name>A0A9P7K4C0_9AGAR</name>
<feature type="region of interest" description="Disordered" evidence="1">
    <location>
        <begin position="229"/>
        <end position="253"/>
    </location>
</feature>
<feature type="region of interest" description="Disordered" evidence="1">
    <location>
        <begin position="17"/>
        <end position="40"/>
    </location>
</feature>
<dbReference type="OrthoDB" id="3063716at2759"/>
<accession>A0A9P7K4C0</accession>
<reference evidence="2" key="2">
    <citation type="submission" date="2021-10" db="EMBL/GenBank/DDBJ databases">
        <title>Phylogenomics reveals ancestral predisposition of the termite-cultivated fungus Termitomyces towards a domesticated lifestyle.</title>
        <authorList>
            <person name="Auxier B."/>
            <person name="Grum-Grzhimaylo A."/>
            <person name="Cardenas M.E."/>
            <person name="Lodge J.D."/>
            <person name="Laessoe T."/>
            <person name="Pedersen O."/>
            <person name="Smith M.E."/>
            <person name="Kuyper T.W."/>
            <person name="Franco-Molano E.A."/>
            <person name="Baroni T.J."/>
            <person name="Aanen D.K."/>
        </authorList>
    </citation>
    <scope>NUCLEOTIDE SEQUENCE</scope>
    <source>
        <strain evidence="2">D49</strain>
    </source>
</reference>
<keyword evidence="3" id="KW-1185">Reference proteome</keyword>
<evidence type="ECO:0000256" key="1">
    <source>
        <dbReference type="SAM" id="MobiDB-lite"/>
    </source>
</evidence>
<dbReference type="EMBL" id="JABCKI010005995">
    <property type="protein sequence ID" value="KAG5635969.1"/>
    <property type="molecule type" value="Genomic_DNA"/>
</dbReference>
<feature type="compositionally biased region" description="Basic residues" evidence="1">
    <location>
        <begin position="230"/>
        <end position="239"/>
    </location>
</feature>
<comment type="caution">
    <text evidence="2">The sequence shown here is derived from an EMBL/GenBank/DDBJ whole genome shotgun (WGS) entry which is preliminary data.</text>
</comment>
<evidence type="ECO:0000313" key="2">
    <source>
        <dbReference type="EMBL" id="KAG5635969.1"/>
    </source>
</evidence>
<gene>
    <name evidence="2" type="ORF">H0H81_009538</name>
</gene>
<feature type="compositionally biased region" description="Basic and acidic residues" evidence="1">
    <location>
        <begin position="19"/>
        <end position="36"/>
    </location>
</feature>
<proteinExistence type="predicted"/>
<protein>
    <submittedName>
        <fullName evidence="2">Uncharacterized protein</fullName>
    </submittedName>
</protein>
<evidence type="ECO:0000313" key="3">
    <source>
        <dbReference type="Proteomes" id="UP000717328"/>
    </source>
</evidence>
<dbReference type="AlphaFoldDB" id="A0A9P7K4C0"/>
<dbReference type="Proteomes" id="UP000717328">
    <property type="component" value="Unassembled WGS sequence"/>
</dbReference>